<feature type="region of interest" description="Disordered" evidence="3">
    <location>
        <begin position="20"/>
        <end position="39"/>
    </location>
</feature>
<proteinExistence type="inferred from homology"/>
<dbReference type="Pfam" id="PF12928">
    <property type="entry name" value="tRNA_int_end_N2"/>
    <property type="match status" value="1"/>
</dbReference>
<dbReference type="RefSeq" id="XP_051441394.1">
    <property type="nucleotide sequence ID" value="XM_051591600.1"/>
</dbReference>
<name>A0AAD5H9N6_UMBRA</name>
<dbReference type="AlphaFoldDB" id="A0AAD5H9N6"/>
<keyword evidence="6" id="KW-1185">Reference proteome</keyword>
<organism evidence="5 6">
    <name type="scientific">Umbelopsis ramanniana AG</name>
    <dbReference type="NCBI Taxonomy" id="1314678"/>
    <lineage>
        <taxon>Eukaryota</taxon>
        <taxon>Fungi</taxon>
        <taxon>Fungi incertae sedis</taxon>
        <taxon>Mucoromycota</taxon>
        <taxon>Mucoromycotina</taxon>
        <taxon>Umbelopsidomycetes</taxon>
        <taxon>Umbelopsidales</taxon>
        <taxon>Umbelopsidaceae</taxon>
        <taxon>Umbelopsis</taxon>
    </lineage>
</organism>
<comment type="caution">
    <text evidence="5">The sequence shown here is derived from an EMBL/GenBank/DDBJ whole genome shotgun (WGS) entry which is preliminary data.</text>
</comment>
<keyword evidence="2" id="KW-0819">tRNA processing</keyword>
<protein>
    <recommendedName>
        <fullName evidence="4">tRNA-splicing endonuclease subunit Sen54 N-terminal domain-containing protein</fullName>
    </recommendedName>
</protein>
<reference evidence="5" key="2">
    <citation type="journal article" date="2022" name="Proc. Natl. Acad. Sci. U.S.A.">
        <title>Diploid-dominant life cycles characterize the early evolution of Fungi.</title>
        <authorList>
            <person name="Amses K.R."/>
            <person name="Simmons D.R."/>
            <person name="Longcore J.E."/>
            <person name="Mondo S.J."/>
            <person name="Seto K."/>
            <person name="Jeronimo G.H."/>
            <person name="Bonds A.E."/>
            <person name="Quandt C.A."/>
            <person name="Davis W.J."/>
            <person name="Chang Y."/>
            <person name="Federici B.A."/>
            <person name="Kuo A."/>
            <person name="LaButti K."/>
            <person name="Pangilinan J."/>
            <person name="Andreopoulos W."/>
            <person name="Tritt A."/>
            <person name="Riley R."/>
            <person name="Hundley H."/>
            <person name="Johnson J."/>
            <person name="Lipzen A."/>
            <person name="Barry K."/>
            <person name="Lang B.F."/>
            <person name="Cuomo C.A."/>
            <person name="Buchler N.E."/>
            <person name="Grigoriev I.V."/>
            <person name="Spatafora J.W."/>
            <person name="Stajich J.E."/>
            <person name="James T.Y."/>
        </authorList>
    </citation>
    <scope>NUCLEOTIDE SEQUENCE</scope>
    <source>
        <strain evidence="5">AG</strain>
    </source>
</reference>
<evidence type="ECO:0000259" key="4">
    <source>
        <dbReference type="Pfam" id="PF12928"/>
    </source>
</evidence>
<dbReference type="PANTHER" id="PTHR21027:SF1">
    <property type="entry name" value="TRNA-SPLICING ENDONUCLEASE SUBUNIT SEN54"/>
    <property type="match status" value="1"/>
</dbReference>
<comment type="similarity">
    <text evidence="1">Belongs to the SEN54 family.</text>
</comment>
<dbReference type="GeneID" id="75916943"/>
<dbReference type="InterPro" id="IPR024336">
    <property type="entry name" value="tRNA_splic_suSen54_N"/>
</dbReference>
<dbReference type="InterPro" id="IPR024337">
    <property type="entry name" value="tRNA_splic_suSen54"/>
</dbReference>
<evidence type="ECO:0000256" key="2">
    <source>
        <dbReference type="ARBA" id="ARBA00022694"/>
    </source>
</evidence>
<dbReference type="PANTHER" id="PTHR21027">
    <property type="entry name" value="TRNA-SPLICING ENDONUCLEASE SUBUNIT SEN54"/>
    <property type="match status" value="1"/>
</dbReference>
<evidence type="ECO:0000256" key="3">
    <source>
        <dbReference type="SAM" id="MobiDB-lite"/>
    </source>
</evidence>
<evidence type="ECO:0000313" key="6">
    <source>
        <dbReference type="Proteomes" id="UP001206595"/>
    </source>
</evidence>
<feature type="domain" description="tRNA-splicing endonuclease subunit Sen54 N-terminal" evidence="4">
    <location>
        <begin position="53"/>
        <end position="118"/>
    </location>
</feature>
<dbReference type="Proteomes" id="UP001206595">
    <property type="component" value="Unassembled WGS sequence"/>
</dbReference>
<dbReference type="GO" id="GO:0000214">
    <property type="term" value="C:tRNA-intron endonuclease complex"/>
    <property type="evidence" value="ECO:0007669"/>
    <property type="project" value="TreeGrafter"/>
</dbReference>
<dbReference type="SUPFAM" id="SSF55267">
    <property type="entry name" value="tRNA-intron endonuclease N-terminal domain-like"/>
    <property type="match status" value="1"/>
</dbReference>
<dbReference type="InterPro" id="IPR036740">
    <property type="entry name" value="tRNA_intron_Endonuc_N_sf"/>
</dbReference>
<dbReference type="EMBL" id="MU620956">
    <property type="protein sequence ID" value="KAI8576390.1"/>
    <property type="molecule type" value="Genomic_DNA"/>
</dbReference>
<gene>
    <name evidence="5" type="ORF">K450DRAFT_257070</name>
</gene>
<sequence>MDADIEEGFADYATLKQKKRKGKDISWQGQKDFEPDESITQHEKLQASHDAMFEALTEKRLVSTKGISKGVFDRDAQLVLVRAPRGNYFQSIGRSVKGTLTLYLEEACFLMNVGQLQIEDYEGNSISFRDLYVAVLNSADGWSSFERYQTYAYLKRLGYHVIRSDAILPISHNVNHHPLTWMFPITAIAIKYTISTVRSMIDRMKKMWHIGCRTKLLWVWQRDHTVHPLLPRIQSHFNYASIFSALRIIPSSQSPYVPSTRLHVIDYDVHKPLPTWKKTNPGQPTYRVSVCR</sequence>
<dbReference type="Gene3D" id="3.40.1170.20">
    <property type="entry name" value="tRNA intron endonuclease, N-terminal domain"/>
    <property type="match status" value="1"/>
</dbReference>
<evidence type="ECO:0000313" key="5">
    <source>
        <dbReference type="EMBL" id="KAI8576390.1"/>
    </source>
</evidence>
<reference evidence="5" key="1">
    <citation type="submission" date="2021-06" db="EMBL/GenBank/DDBJ databases">
        <authorList>
            <consortium name="DOE Joint Genome Institute"/>
            <person name="Mondo S.J."/>
            <person name="Amses K.R."/>
            <person name="Simmons D.R."/>
            <person name="Longcore J.E."/>
            <person name="Seto K."/>
            <person name="Alves G.H."/>
            <person name="Bonds A.E."/>
            <person name="Quandt C.A."/>
            <person name="Davis W.J."/>
            <person name="Chang Y."/>
            <person name="Letcher P.M."/>
            <person name="Powell M.J."/>
            <person name="Kuo A."/>
            <person name="Labutti K."/>
            <person name="Pangilinan J."/>
            <person name="Andreopoulos W."/>
            <person name="Tritt A."/>
            <person name="Riley R."/>
            <person name="Hundley H."/>
            <person name="Johnson J."/>
            <person name="Lipzen A."/>
            <person name="Barry K."/>
            <person name="Berbee M.L."/>
            <person name="Buchler N.E."/>
            <person name="Grigoriev I.V."/>
            <person name="Spatafora J.W."/>
            <person name="Stajich J.E."/>
            <person name="James T.Y."/>
        </authorList>
    </citation>
    <scope>NUCLEOTIDE SEQUENCE</scope>
    <source>
        <strain evidence="5">AG</strain>
    </source>
</reference>
<dbReference type="GO" id="GO:0000213">
    <property type="term" value="F:tRNA-intron lyase activity"/>
    <property type="evidence" value="ECO:0007669"/>
    <property type="project" value="InterPro"/>
</dbReference>
<accession>A0AAD5H9N6</accession>
<dbReference type="GO" id="GO:0000379">
    <property type="term" value="P:tRNA-type intron splice site recognition and cleavage"/>
    <property type="evidence" value="ECO:0007669"/>
    <property type="project" value="TreeGrafter"/>
</dbReference>
<evidence type="ECO:0000256" key="1">
    <source>
        <dbReference type="ARBA" id="ARBA00005736"/>
    </source>
</evidence>